<evidence type="ECO:0000256" key="1">
    <source>
        <dbReference type="ARBA" id="ARBA00010134"/>
    </source>
</evidence>
<organism evidence="13 15">
    <name type="scientific">Saccoglossus kowalevskii</name>
    <name type="common">Acorn worm</name>
    <dbReference type="NCBI Taxonomy" id="10224"/>
    <lineage>
        <taxon>Eukaryota</taxon>
        <taxon>Metazoa</taxon>
        <taxon>Hemichordata</taxon>
        <taxon>Enteropneusta</taxon>
        <taxon>Harrimaniidae</taxon>
        <taxon>Saccoglossus</taxon>
    </lineage>
</organism>
<dbReference type="GeneID" id="100369664"/>
<keyword evidence="8" id="KW-0865">Zymogen</keyword>
<dbReference type="CDD" id="cd00032">
    <property type="entry name" value="CASc"/>
    <property type="match status" value="1"/>
</dbReference>
<dbReference type="PROSITE" id="PS51450">
    <property type="entry name" value="LRR"/>
    <property type="match status" value="1"/>
</dbReference>
<evidence type="ECO:0000256" key="8">
    <source>
        <dbReference type="ARBA" id="ARBA00023145"/>
    </source>
</evidence>
<keyword evidence="7" id="KW-0788">Thiol protease</keyword>
<feature type="compositionally biased region" description="Polar residues" evidence="10">
    <location>
        <begin position="304"/>
        <end position="315"/>
    </location>
</feature>
<dbReference type="InterPro" id="IPR001611">
    <property type="entry name" value="Leu-rich_rpt"/>
</dbReference>
<feature type="domain" description="Caspase family p10" evidence="11">
    <location>
        <begin position="546"/>
        <end position="603"/>
    </location>
</feature>
<dbReference type="PANTHER" id="PTHR48169:SF7">
    <property type="entry name" value="CASPASE 10"/>
    <property type="match status" value="1"/>
</dbReference>
<evidence type="ECO:0000313" key="16">
    <source>
        <dbReference type="RefSeq" id="XP_006816015.1"/>
    </source>
</evidence>
<dbReference type="Gene3D" id="3.80.10.10">
    <property type="entry name" value="Ribonuclease Inhibitor"/>
    <property type="match status" value="1"/>
</dbReference>
<dbReference type="InterPro" id="IPR002138">
    <property type="entry name" value="Pept_C14_p10"/>
</dbReference>
<dbReference type="InterPro" id="IPR033139">
    <property type="entry name" value="Caspase_cys_AS"/>
</dbReference>
<keyword evidence="4" id="KW-0053">Apoptosis</keyword>
<dbReference type="Gene3D" id="3.40.50.1460">
    <property type="match status" value="1"/>
</dbReference>
<dbReference type="PROSITE" id="PS01122">
    <property type="entry name" value="CASPASE_CYS"/>
    <property type="match status" value="1"/>
</dbReference>
<feature type="compositionally biased region" description="Polar residues" evidence="10">
    <location>
        <begin position="375"/>
        <end position="398"/>
    </location>
</feature>
<dbReference type="InterPro" id="IPR029030">
    <property type="entry name" value="Caspase-like_dom_sf"/>
</dbReference>
<dbReference type="SMART" id="SM00115">
    <property type="entry name" value="CASc"/>
    <property type="match status" value="1"/>
</dbReference>
<dbReference type="Pfam" id="PF13855">
    <property type="entry name" value="LRR_8"/>
    <property type="match status" value="1"/>
</dbReference>
<proteinExistence type="inferred from homology"/>
<dbReference type="InterPro" id="IPR003591">
    <property type="entry name" value="Leu-rich_rpt_typical-subtyp"/>
</dbReference>
<dbReference type="PRINTS" id="PR00376">
    <property type="entry name" value="IL1BCENZYME"/>
</dbReference>
<keyword evidence="5" id="KW-0677">Repeat</keyword>
<evidence type="ECO:0000256" key="10">
    <source>
        <dbReference type="SAM" id="MobiDB-lite"/>
    </source>
</evidence>
<dbReference type="InterPro" id="IPR015917">
    <property type="entry name" value="Pept_C14A"/>
</dbReference>
<evidence type="ECO:0000313" key="13">
    <source>
        <dbReference type="Proteomes" id="UP000694865"/>
    </source>
</evidence>
<dbReference type="InterPro" id="IPR001309">
    <property type="entry name" value="Pept_C14_p20"/>
</dbReference>
<dbReference type="SUPFAM" id="SSF52129">
    <property type="entry name" value="Caspase-like"/>
    <property type="match status" value="1"/>
</dbReference>
<dbReference type="InterPro" id="IPR011600">
    <property type="entry name" value="Pept_C14_caspase"/>
</dbReference>
<dbReference type="SMART" id="SM00364">
    <property type="entry name" value="LRR_BAC"/>
    <property type="match status" value="3"/>
</dbReference>
<evidence type="ECO:0000313" key="15">
    <source>
        <dbReference type="RefSeq" id="XP_006816014.1"/>
    </source>
</evidence>
<dbReference type="Pfam" id="PF00656">
    <property type="entry name" value="Peptidase_C14"/>
    <property type="match status" value="1"/>
</dbReference>
<keyword evidence="13" id="KW-1185">Reference proteome</keyword>
<feature type="domain" description="Caspase family p20" evidence="12">
    <location>
        <begin position="406"/>
        <end position="529"/>
    </location>
</feature>
<dbReference type="RefSeq" id="XP_006816014.1">
    <property type="nucleotide sequence ID" value="XM_006815951.1"/>
</dbReference>
<comment type="similarity">
    <text evidence="1 9">Belongs to the peptidase C14A family.</text>
</comment>
<dbReference type="Proteomes" id="UP000694865">
    <property type="component" value="Unplaced"/>
</dbReference>
<dbReference type="InterPro" id="IPR016129">
    <property type="entry name" value="Caspase_his_AS"/>
</dbReference>
<evidence type="ECO:0000256" key="6">
    <source>
        <dbReference type="ARBA" id="ARBA00022801"/>
    </source>
</evidence>
<dbReference type="SUPFAM" id="SSF52058">
    <property type="entry name" value="L domain-like"/>
    <property type="match status" value="1"/>
</dbReference>
<dbReference type="RefSeq" id="XP_006816015.1">
    <property type="nucleotide sequence ID" value="XM_006815952.1"/>
</dbReference>
<evidence type="ECO:0000313" key="14">
    <source>
        <dbReference type="RefSeq" id="XP_002734388.1"/>
    </source>
</evidence>
<dbReference type="SMART" id="SM00369">
    <property type="entry name" value="LRR_TYP"/>
    <property type="match status" value="5"/>
</dbReference>
<name>A0ABM0M7M3_SACKO</name>
<evidence type="ECO:0000256" key="7">
    <source>
        <dbReference type="ARBA" id="ARBA00022807"/>
    </source>
</evidence>
<evidence type="ECO:0000256" key="9">
    <source>
        <dbReference type="RuleBase" id="RU003971"/>
    </source>
</evidence>
<protein>
    <submittedName>
        <fullName evidence="14">Caspase-8-like isoform X1</fullName>
    </submittedName>
    <submittedName>
        <fullName evidence="15">Caspase-8-like isoform X2</fullName>
    </submittedName>
    <submittedName>
        <fullName evidence="16">Caspase-8-like isoform X3</fullName>
    </submittedName>
</protein>
<evidence type="ECO:0000256" key="3">
    <source>
        <dbReference type="ARBA" id="ARBA00022670"/>
    </source>
</evidence>
<feature type="compositionally biased region" description="Basic and acidic residues" evidence="10">
    <location>
        <begin position="318"/>
        <end position="346"/>
    </location>
</feature>
<reference evidence="14 15" key="1">
    <citation type="submission" date="2025-05" db="UniProtKB">
        <authorList>
            <consortium name="RefSeq"/>
        </authorList>
    </citation>
    <scope>IDENTIFICATION</scope>
    <source>
        <tissue evidence="14 15">Testes</tissue>
    </source>
</reference>
<dbReference type="PROSITE" id="PS50207">
    <property type="entry name" value="CASPASE_P10"/>
    <property type="match status" value="1"/>
</dbReference>
<dbReference type="InterPro" id="IPR032675">
    <property type="entry name" value="LRR_dom_sf"/>
</dbReference>
<accession>A0ABM0M7M3</accession>
<feature type="region of interest" description="Disordered" evidence="10">
    <location>
        <begin position="304"/>
        <end position="403"/>
    </location>
</feature>
<evidence type="ECO:0000256" key="2">
    <source>
        <dbReference type="ARBA" id="ARBA00022614"/>
    </source>
</evidence>
<dbReference type="RefSeq" id="XP_002734388.1">
    <property type="nucleotide sequence ID" value="XM_002734342.2"/>
</dbReference>
<evidence type="ECO:0000256" key="4">
    <source>
        <dbReference type="ARBA" id="ARBA00022703"/>
    </source>
</evidence>
<gene>
    <name evidence="14 15 16" type="primary">LOC100369664</name>
</gene>
<dbReference type="PROSITE" id="PS01121">
    <property type="entry name" value="CASPASE_HIS"/>
    <property type="match status" value="1"/>
</dbReference>
<dbReference type="PANTHER" id="PTHR48169">
    <property type="entry name" value="DED DOMAIN-CONTAINING PROTEIN"/>
    <property type="match status" value="1"/>
</dbReference>
<keyword evidence="3" id="KW-0645">Protease</keyword>
<evidence type="ECO:0000259" key="11">
    <source>
        <dbReference type="PROSITE" id="PS50207"/>
    </source>
</evidence>
<sequence>MSSYPNPYANAAGNTKSPFCSTPYYKYPTSLTDSLSYPHPTTPTTLANAAKQTTLPKCYSDSFSSSREPIHTYSDKQTPSSTSYCENIGFPLEPSTHTYSDKQTTSSRSYCENISSSYRYQHQEEEELTEGIYDKENQRITKVPDEIWMNPKYRQVETVLLNQNYLTTFPTNMKVLTQVKHLYLARNLFTELPIVVLKFTSLKVLNLENNKLTHLPANMSMLQSLTELNVSYNQLSALPESLRNCEQLVILRASNNNIEQFPHQLCTWKLRKLVLQNNQLKVPPQNICQKENCLSDVQRYYSQNEKQQRSLQDLSNLKVDEHQSDAKGSDHERHRVDLDGDPKLQQDVDAFPFEDPPTEEVQPQRPEVQAHQRELNTATMQDVTNPPTRTKRSTSQGDSYVMNRRPRGEAIIINNVKFMEPGRERKGSDVDAERLYHLFTNLHFRVHEYTNLGAEEMTLVLKAFSKESHKRFDCLVVCILSHGALGKVYGIDNRDVEIKELTKLFTSPWCPTLAGKPKLFFIQACQGTTNMTGVETDGDDEIRSLIPSEADFLLGYSTVPGYVSYRDENNGSFYISKLVDVMEQYSDEEHLLDMMTRVNEAVSNMVVDMIYTTVPAPTYTLRSKVWFK</sequence>
<keyword evidence="2" id="KW-0433">Leucine-rich repeat</keyword>
<dbReference type="PROSITE" id="PS50208">
    <property type="entry name" value="CASPASE_P20"/>
    <property type="match status" value="1"/>
</dbReference>
<keyword evidence="6" id="KW-0378">Hydrolase</keyword>
<evidence type="ECO:0000259" key="12">
    <source>
        <dbReference type="PROSITE" id="PS50208"/>
    </source>
</evidence>
<evidence type="ECO:0000256" key="5">
    <source>
        <dbReference type="ARBA" id="ARBA00022737"/>
    </source>
</evidence>